<evidence type="ECO:0000313" key="2">
    <source>
        <dbReference type="Proteomes" id="UP000054653"/>
    </source>
</evidence>
<organism evidence="1 2">
    <name type="scientific">Trichinella britovi</name>
    <name type="common">Parasitic roundworm</name>
    <dbReference type="NCBI Taxonomy" id="45882"/>
    <lineage>
        <taxon>Eukaryota</taxon>
        <taxon>Metazoa</taxon>
        <taxon>Ecdysozoa</taxon>
        <taxon>Nematoda</taxon>
        <taxon>Enoplea</taxon>
        <taxon>Dorylaimia</taxon>
        <taxon>Trichinellida</taxon>
        <taxon>Trichinellidae</taxon>
        <taxon>Trichinella</taxon>
    </lineage>
</organism>
<sequence>MWRWLACHNSCDRFCRRALCSTAPSIIHNIFLSFFGRLITMRCQVFSKQFLPHSNRNSLL</sequence>
<dbReference type="EMBL" id="JYDI01002588">
    <property type="protein sequence ID" value="KRY25060.1"/>
    <property type="molecule type" value="Genomic_DNA"/>
</dbReference>
<proteinExistence type="predicted"/>
<keyword evidence="2" id="KW-1185">Reference proteome</keyword>
<accession>A0A0V1AJY0</accession>
<dbReference type="AlphaFoldDB" id="A0A0V1AJY0"/>
<comment type="caution">
    <text evidence="1">The sequence shown here is derived from an EMBL/GenBank/DDBJ whole genome shotgun (WGS) entry which is preliminary data.</text>
</comment>
<evidence type="ECO:0000313" key="1">
    <source>
        <dbReference type="EMBL" id="KRY25060.1"/>
    </source>
</evidence>
<name>A0A0V1AJY0_TRIBR</name>
<protein>
    <submittedName>
        <fullName evidence="1">Uncharacterized protein</fullName>
    </submittedName>
</protein>
<gene>
    <name evidence="1" type="ORF">T03_6301</name>
</gene>
<dbReference type="Proteomes" id="UP000054653">
    <property type="component" value="Unassembled WGS sequence"/>
</dbReference>
<reference evidence="1 2" key="1">
    <citation type="submission" date="2015-01" db="EMBL/GenBank/DDBJ databases">
        <title>Evolution of Trichinella species and genotypes.</title>
        <authorList>
            <person name="Korhonen P.K."/>
            <person name="Edoardo P."/>
            <person name="Giuseppe L.R."/>
            <person name="Gasser R.B."/>
        </authorList>
    </citation>
    <scope>NUCLEOTIDE SEQUENCE [LARGE SCALE GENOMIC DNA]</scope>
    <source>
        <strain evidence="1">ISS120</strain>
    </source>
</reference>